<protein>
    <submittedName>
        <fullName evidence="2">Uncharacterized protein</fullName>
    </submittedName>
</protein>
<feature type="compositionally biased region" description="Basic and acidic residues" evidence="1">
    <location>
        <begin position="1"/>
        <end position="19"/>
    </location>
</feature>
<organism evidence="2 3">
    <name type="scientific">Stylosanthes scabra</name>
    <dbReference type="NCBI Taxonomy" id="79078"/>
    <lineage>
        <taxon>Eukaryota</taxon>
        <taxon>Viridiplantae</taxon>
        <taxon>Streptophyta</taxon>
        <taxon>Embryophyta</taxon>
        <taxon>Tracheophyta</taxon>
        <taxon>Spermatophyta</taxon>
        <taxon>Magnoliopsida</taxon>
        <taxon>eudicotyledons</taxon>
        <taxon>Gunneridae</taxon>
        <taxon>Pentapetalae</taxon>
        <taxon>rosids</taxon>
        <taxon>fabids</taxon>
        <taxon>Fabales</taxon>
        <taxon>Fabaceae</taxon>
        <taxon>Papilionoideae</taxon>
        <taxon>50 kb inversion clade</taxon>
        <taxon>dalbergioids sensu lato</taxon>
        <taxon>Dalbergieae</taxon>
        <taxon>Pterocarpus clade</taxon>
        <taxon>Stylosanthes</taxon>
    </lineage>
</organism>
<feature type="compositionally biased region" description="Polar residues" evidence="1">
    <location>
        <begin position="25"/>
        <end position="35"/>
    </location>
</feature>
<name>A0ABU6UM04_9FABA</name>
<comment type="caution">
    <text evidence="2">The sequence shown here is derived from an EMBL/GenBank/DDBJ whole genome shotgun (WGS) entry which is preliminary data.</text>
</comment>
<gene>
    <name evidence="2" type="ORF">PIB30_067133</name>
</gene>
<evidence type="ECO:0000256" key="1">
    <source>
        <dbReference type="SAM" id="MobiDB-lite"/>
    </source>
</evidence>
<proteinExistence type="predicted"/>
<evidence type="ECO:0000313" key="3">
    <source>
        <dbReference type="Proteomes" id="UP001341840"/>
    </source>
</evidence>
<feature type="compositionally biased region" description="Acidic residues" evidence="1">
    <location>
        <begin position="80"/>
        <end position="92"/>
    </location>
</feature>
<dbReference type="EMBL" id="JASCZI010121524">
    <property type="protein sequence ID" value="MED6162099.1"/>
    <property type="molecule type" value="Genomic_DNA"/>
</dbReference>
<dbReference type="Proteomes" id="UP001341840">
    <property type="component" value="Unassembled WGS sequence"/>
</dbReference>
<reference evidence="2 3" key="1">
    <citation type="journal article" date="2023" name="Plants (Basel)">
        <title>Bridging the Gap: Combining Genomics and Transcriptomics Approaches to Understand Stylosanthes scabra, an Orphan Legume from the Brazilian Caatinga.</title>
        <authorList>
            <person name="Ferreira-Neto J.R.C."/>
            <person name="da Silva M.D."/>
            <person name="Binneck E."/>
            <person name="de Melo N.F."/>
            <person name="da Silva R.H."/>
            <person name="de Melo A.L.T.M."/>
            <person name="Pandolfi V."/>
            <person name="Bustamante F.O."/>
            <person name="Brasileiro-Vidal A.C."/>
            <person name="Benko-Iseppon A.M."/>
        </authorList>
    </citation>
    <scope>NUCLEOTIDE SEQUENCE [LARGE SCALE GENOMIC DNA]</scope>
    <source>
        <tissue evidence="2">Leaves</tissue>
    </source>
</reference>
<feature type="region of interest" description="Disordered" evidence="1">
    <location>
        <begin position="75"/>
        <end position="96"/>
    </location>
</feature>
<evidence type="ECO:0000313" key="2">
    <source>
        <dbReference type="EMBL" id="MED6162099.1"/>
    </source>
</evidence>
<accession>A0ABU6UM04</accession>
<keyword evidence="3" id="KW-1185">Reference proteome</keyword>
<sequence length="294" mass="34111">MSGKERALESPKRNRRSTDHLTTAYLLSQPLSNPRESIPTLLQCANQERREDALLHEEDVESLNHEEVHECLEEVKGGNEDQEAEDVDQEVEDKDKEPKGMEIVHFASSEATLPKLPSELHFEWVNPSNINIFGPQHYGLLETDGQLEALCGMLDQKEMESLELDESRFITCGELEFKAYSGHLHKLHNNRANVRSLSMRKHLGPWQFEEKLVNSQNNRWTNQVWDPGKSQKNQHFWGLVTYFRILASLLYMTWNLIKHTKSKHWWGFIANVGALRSLVLATWDLRDHCNNKDC</sequence>
<feature type="region of interest" description="Disordered" evidence="1">
    <location>
        <begin position="1"/>
        <end position="39"/>
    </location>
</feature>